<dbReference type="Proteomes" id="UP001221142">
    <property type="component" value="Unassembled WGS sequence"/>
</dbReference>
<feature type="compositionally biased region" description="Pro residues" evidence="4">
    <location>
        <begin position="448"/>
        <end position="458"/>
    </location>
</feature>
<dbReference type="PANTHER" id="PTHR15276">
    <property type="entry name" value="H4 D10S170 PROTEIN-RELATED"/>
    <property type="match status" value="1"/>
</dbReference>
<feature type="region of interest" description="Disordered" evidence="4">
    <location>
        <begin position="491"/>
        <end position="514"/>
    </location>
</feature>
<dbReference type="PROSITE" id="PS01031">
    <property type="entry name" value="SHSP"/>
    <property type="match status" value="1"/>
</dbReference>
<evidence type="ECO:0000256" key="2">
    <source>
        <dbReference type="RuleBase" id="RU003616"/>
    </source>
</evidence>
<name>A0AAD7C2G8_9AGAR</name>
<comment type="similarity">
    <text evidence="1 2">Belongs to the small heat shock protein (HSP20) family.</text>
</comment>
<evidence type="ECO:0000313" key="7">
    <source>
        <dbReference type="Proteomes" id="UP001221142"/>
    </source>
</evidence>
<feature type="compositionally biased region" description="Polar residues" evidence="4">
    <location>
        <begin position="155"/>
        <end position="176"/>
    </location>
</feature>
<dbReference type="InterPro" id="IPR002068">
    <property type="entry name" value="A-crystallin/Hsp20_dom"/>
</dbReference>
<evidence type="ECO:0000256" key="3">
    <source>
        <dbReference type="SAM" id="Coils"/>
    </source>
</evidence>
<evidence type="ECO:0000259" key="5">
    <source>
        <dbReference type="PROSITE" id="PS01031"/>
    </source>
</evidence>
<evidence type="ECO:0000256" key="4">
    <source>
        <dbReference type="SAM" id="MobiDB-lite"/>
    </source>
</evidence>
<dbReference type="InterPro" id="IPR019152">
    <property type="entry name" value="DUF2046"/>
</dbReference>
<keyword evidence="3" id="KW-0175">Coiled coil</keyword>
<protein>
    <recommendedName>
        <fullName evidence="5">SHSP domain-containing protein</fullName>
    </recommendedName>
</protein>
<dbReference type="PANTHER" id="PTHR15276:SF0">
    <property type="entry name" value="COILED-COIL DOMAIN-CONTAINING PROTEIN 6"/>
    <property type="match status" value="1"/>
</dbReference>
<reference evidence="6" key="1">
    <citation type="submission" date="2023-03" db="EMBL/GenBank/DDBJ databases">
        <title>Massive genome expansion in bonnet fungi (Mycena s.s.) driven by repeated elements and novel gene families across ecological guilds.</title>
        <authorList>
            <consortium name="Lawrence Berkeley National Laboratory"/>
            <person name="Harder C.B."/>
            <person name="Miyauchi S."/>
            <person name="Viragh M."/>
            <person name="Kuo A."/>
            <person name="Thoen E."/>
            <person name="Andreopoulos B."/>
            <person name="Lu D."/>
            <person name="Skrede I."/>
            <person name="Drula E."/>
            <person name="Henrissat B."/>
            <person name="Morin E."/>
            <person name="Kohler A."/>
            <person name="Barry K."/>
            <person name="LaButti K."/>
            <person name="Morin E."/>
            <person name="Salamov A."/>
            <person name="Lipzen A."/>
            <person name="Mereny Z."/>
            <person name="Hegedus B."/>
            <person name="Baldrian P."/>
            <person name="Stursova M."/>
            <person name="Weitz H."/>
            <person name="Taylor A."/>
            <person name="Grigoriev I.V."/>
            <person name="Nagy L.G."/>
            <person name="Martin F."/>
            <person name="Kauserud H."/>
        </authorList>
    </citation>
    <scope>NUCLEOTIDE SEQUENCE</scope>
    <source>
        <strain evidence="6">9284</strain>
    </source>
</reference>
<dbReference type="CDD" id="cd06464">
    <property type="entry name" value="ACD_sHsps-like"/>
    <property type="match status" value="1"/>
</dbReference>
<feature type="region of interest" description="Disordered" evidence="4">
    <location>
        <begin position="274"/>
        <end position="458"/>
    </location>
</feature>
<dbReference type="Pfam" id="PF09755">
    <property type="entry name" value="DUF2046"/>
    <property type="match status" value="1"/>
</dbReference>
<sequence length="683" mass="74598">MSLSPPIRRLSSSSLSRQEELINAYEAEEERIMNVLSKKLEQLREEKIELENVLEAESESHVNRLTRELSSLRLAQQQLAGLSGSPGPSDPSTEIMLATLQRENEALRARLAETEKDYVRMSRLNEIYREELIEHRNRLGQPVDNLIGLASADPYSQATHQRPQSAYSSTTSSPTHSVLHFPTSRPTNGVPIPRPPTQTRRISTNNISEGNTPLSHSPSSSSDSPFPFSPITSPTNPSSSSYISINSNLTSPPTSFNPGTITFGAPSRGLTYPSVPPPSLSSSFGSPTVSYHMPHREPPLSPVESHSRRNSMRRSGARVAESGSLRSIPGSGSVSRRASVERGGRVAETGQLVPRSHLDATTEGQQYPVDEYSNPTTPRDLSFPQPQWEQQPLQQDSQVSESDPHQPIEPDHPPLYPPPLDEPTHIVPTQTMPRGTHDPNPVRLHPPGRSPPAGPVPIEPILATLRTTAHAGPSTRPSSRTRALQYHPYDRPHARLPSQTHTPQALSPAASTGMGRQTFTSPLSEYSVPLPAGASPSFIASPTSAIPEGAFSLPAPIPPPPREQRYLIRADTQYDPNTRLFTALLEVPGIKSADMHIALGTTIFNRCRQVTVSGHSRPVFPPTNPSTGILRERKYGHFTRKFPVPPDTKPEDIDAAMEDGVLVLKISCGLPAASADEHEIPIR</sequence>
<accession>A0AAD7C2G8</accession>
<organism evidence="6 7">
    <name type="scientific">Roridomyces roridus</name>
    <dbReference type="NCBI Taxonomy" id="1738132"/>
    <lineage>
        <taxon>Eukaryota</taxon>
        <taxon>Fungi</taxon>
        <taxon>Dikarya</taxon>
        <taxon>Basidiomycota</taxon>
        <taxon>Agaricomycotina</taxon>
        <taxon>Agaricomycetes</taxon>
        <taxon>Agaricomycetidae</taxon>
        <taxon>Agaricales</taxon>
        <taxon>Marasmiineae</taxon>
        <taxon>Mycenaceae</taxon>
        <taxon>Roridomyces</taxon>
    </lineage>
</organism>
<feature type="coiled-coil region" evidence="3">
    <location>
        <begin position="15"/>
        <end position="60"/>
    </location>
</feature>
<evidence type="ECO:0000313" key="6">
    <source>
        <dbReference type="EMBL" id="KAJ7636891.1"/>
    </source>
</evidence>
<dbReference type="AlphaFoldDB" id="A0AAD7C2G8"/>
<feature type="region of interest" description="Disordered" evidence="4">
    <location>
        <begin position="155"/>
        <end position="262"/>
    </location>
</feature>
<feature type="compositionally biased region" description="Low complexity" evidence="4">
    <location>
        <begin position="280"/>
        <end position="290"/>
    </location>
</feature>
<dbReference type="EMBL" id="JARKIF010000006">
    <property type="protein sequence ID" value="KAJ7636891.1"/>
    <property type="molecule type" value="Genomic_DNA"/>
</dbReference>
<dbReference type="SUPFAM" id="SSF49764">
    <property type="entry name" value="HSP20-like chaperones"/>
    <property type="match status" value="1"/>
</dbReference>
<keyword evidence="7" id="KW-1185">Reference proteome</keyword>
<feature type="compositionally biased region" description="Low complexity" evidence="4">
    <location>
        <begin position="384"/>
        <end position="398"/>
    </location>
</feature>
<comment type="caution">
    <text evidence="6">The sequence shown here is derived from an EMBL/GenBank/DDBJ whole genome shotgun (WGS) entry which is preliminary data.</text>
</comment>
<feature type="domain" description="SHSP" evidence="5">
    <location>
        <begin position="563"/>
        <end position="683"/>
    </location>
</feature>
<proteinExistence type="inferred from homology"/>
<feature type="compositionally biased region" description="Basic and acidic residues" evidence="4">
    <location>
        <begin position="402"/>
        <end position="412"/>
    </location>
</feature>
<dbReference type="Pfam" id="PF00011">
    <property type="entry name" value="HSP20"/>
    <property type="match status" value="1"/>
</dbReference>
<feature type="coiled-coil region" evidence="3">
    <location>
        <begin position="97"/>
        <end position="131"/>
    </location>
</feature>
<dbReference type="InterPro" id="IPR008978">
    <property type="entry name" value="HSP20-like_chaperone"/>
</dbReference>
<gene>
    <name evidence="6" type="ORF">FB45DRAFT_989223</name>
</gene>
<evidence type="ECO:0000256" key="1">
    <source>
        <dbReference type="PROSITE-ProRule" id="PRU00285"/>
    </source>
</evidence>
<feature type="compositionally biased region" description="Low complexity" evidence="4">
    <location>
        <begin position="211"/>
        <end position="251"/>
    </location>
</feature>
<dbReference type="Gene3D" id="2.60.40.790">
    <property type="match status" value="1"/>
</dbReference>